<accession>A0A7V1EIM8</accession>
<dbReference type="Gene3D" id="2.60.40.3800">
    <property type="match status" value="1"/>
</dbReference>
<dbReference type="InterPro" id="IPR012600">
    <property type="entry name" value="Propeptide_C25"/>
</dbReference>
<proteinExistence type="predicted"/>
<reference evidence="2" key="1">
    <citation type="journal article" date="2020" name="mSystems">
        <title>Genome- and Community-Level Interaction Insights into Carbon Utilization and Element Cycling Functions of Hydrothermarchaeota in Hydrothermal Sediment.</title>
        <authorList>
            <person name="Zhou Z."/>
            <person name="Liu Y."/>
            <person name="Xu W."/>
            <person name="Pan J."/>
            <person name="Luo Z.H."/>
            <person name="Li M."/>
        </authorList>
    </citation>
    <scope>NUCLEOTIDE SEQUENCE [LARGE SCALE GENOMIC DNA]</scope>
    <source>
        <strain evidence="2">SpSt-258</strain>
    </source>
</reference>
<name>A0A7V1EIM8_UNCW3</name>
<dbReference type="Pfam" id="PF08126">
    <property type="entry name" value="Propeptide_C25"/>
    <property type="match status" value="1"/>
</dbReference>
<evidence type="ECO:0000313" key="2">
    <source>
        <dbReference type="EMBL" id="HDY59672.1"/>
    </source>
</evidence>
<dbReference type="GO" id="GO:0004197">
    <property type="term" value="F:cysteine-type endopeptidase activity"/>
    <property type="evidence" value="ECO:0007669"/>
    <property type="project" value="InterPro"/>
</dbReference>
<dbReference type="AlphaFoldDB" id="A0A7V1EIM8"/>
<dbReference type="InterPro" id="IPR038490">
    <property type="entry name" value="Gingipain_propep_sf"/>
</dbReference>
<evidence type="ECO:0000259" key="1">
    <source>
        <dbReference type="Pfam" id="PF08126"/>
    </source>
</evidence>
<comment type="caution">
    <text evidence="2">The sequence shown here is derived from an EMBL/GenBank/DDBJ whole genome shotgun (WGS) entry which is preliminary data.</text>
</comment>
<gene>
    <name evidence="2" type="ORF">ENP86_09000</name>
</gene>
<organism evidence="2">
    <name type="scientific">candidate division WOR-3 bacterium</name>
    <dbReference type="NCBI Taxonomy" id="2052148"/>
    <lineage>
        <taxon>Bacteria</taxon>
        <taxon>Bacteria division WOR-3</taxon>
    </lineage>
</organism>
<sequence length="84" mass="9431">MPWVPPDTLVYNSDNIFPGRFIKIAGEGIMDGARIVTVEVCPHQYRPKTKRLFLVRSIGARNSLAIDTNGNPGKEWDKECKPGF</sequence>
<feature type="domain" description="Gingipain propeptide" evidence="1">
    <location>
        <begin position="10"/>
        <end position="60"/>
    </location>
</feature>
<dbReference type="EMBL" id="DSKY01000021">
    <property type="protein sequence ID" value="HDY59672.1"/>
    <property type="molecule type" value="Genomic_DNA"/>
</dbReference>
<protein>
    <recommendedName>
        <fullName evidence="1">Gingipain propeptide domain-containing protein</fullName>
    </recommendedName>
</protein>